<protein>
    <recommendedName>
        <fullName evidence="3">Transmembrane protein</fullName>
    </recommendedName>
</protein>
<evidence type="ECO:0008006" key="3">
    <source>
        <dbReference type="Google" id="ProtNLM"/>
    </source>
</evidence>
<reference evidence="2" key="1">
    <citation type="journal article" date="2020" name="Nature">
        <title>Giant virus diversity and host interactions through global metagenomics.</title>
        <authorList>
            <person name="Schulz F."/>
            <person name="Roux S."/>
            <person name="Paez-Espino D."/>
            <person name="Jungbluth S."/>
            <person name="Walsh D.A."/>
            <person name="Denef V.J."/>
            <person name="McMahon K.D."/>
            <person name="Konstantinidis K.T."/>
            <person name="Eloe-Fadrosh E.A."/>
            <person name="Kyrpides N.C."/>
            <person name="Woyke T."/>
        </authorList>
    </citation>
    <scope>NUCLEOTIDE SEQUENCE</scope>
    <source>
        <strain evidence="2">GVMAG-M-3300009068-24</strain>
    </source>
</reference>
<sequence>MKMSKLTLGGYTLCAPTYVYLVLSLVSFIMIIASNIDVSMILLFIVKVLIWVFLLNLMCANGLVGLAWFFVLLPFILVFIGIIYSTAVYDNDQARNRRMKREKEEDQTA</sequence>
<evidence type="ECO:0000256" key="1">
    <source>
        <dbReference type="SAM" id="Phobius"/>
    </source>
</evidence>
<dbReference type="AlphaFoldDB" id="A0A6C0EKW2"/>
<feature type="transmembrane region" description="Helical" evidence="1">
    <location>
        <begin position="39"/>
        <end position="59"/>
    </location>
</feature>
<name>A0A6C0EKW2_9ZZZZ</name>
<keyword evidence="1" id="KW-1133">Transmembrane helix</keyword>
<feature type="transmembrane region" description="Helical" evidence="1">
    <location>
        <begin position="66"/>
        <end position="89"/>
    </location>
</feature>
<accession>A0A6C0EKW2</accession>
<evidence type="ECO:0000313" key="2">
    <source>
        <dbReference type="EMBL" id="QHT29658.1"/>
    </source>
</evidence>
<keyword evidence="1" id="KW-0812">Transmembrane</keyword>
<organism evidence="2">
    <name type="scientific">viral metagenome</name>
    <dbReference type="NCBI Taxonomy" id="1070528"/>
    <lineage>
        <taxon>unclassified sequences</taxon>
        <taxon>metagenomes</taxon>
        <taxon>organismal metagenomes</taxon>
    </lineage>
</organism>
<dbReference type="EMBL" id="MN738881">
    <property type="protein sequence ID" value="QHT29658.1"/>
    <property type="molecule type" value="Genomic_DNA"/>
</dbReference>
<feature type="transmembrane region" description="Helical" evidence="1">
    <location>
        <begin position="12"/>
        <end position="33"/>
    </location>
</feature>
<keyword evidence="1" id="KW-0472">Membrane</keyword>
<proteinExistence type="predicted"/>